<accession>A0A8J6TLT4</accession>
<dbReference type="EMBL" id="JACNIG010000324">
    <property type="protein sequence ID" value="MBC8433714.1"/>
    <property type="molecule type" value="Genomic_DNA"/>
</dbReference>
<proteinExistence type="predicted"/>
<sequence length="49" mass="5531">MCNENDISIEHFVKPPQHASPLHGHPNAQVLVVLKGKLAIQTDKVFKWD</sequence>
<comment type="caution">
    <text evidence="1">The sequence shown here is derived from an EMBL/GenBank/DDBJ whole genome shotgun (WGS) entry which is preliminary data.</text>
</comment>
<evidence type="ECO:0008006" key="3">
    <source>
        <dbReference type="Google" id="ProtNLM"/>
    </source>
</evidence>
<dbReference type="SUPFAM" id="SSF51182">
    <property type="entry name" value="RmlC-like cupins"/>
    <property type="match status" value="1"/>
</dbReference>
<protein>
    <recommendedName>
        <fullName evidence="3">Cupin domain-containing protein</fullName>
    </recommendedName>
</protein>
<dbReference type="AlphaFoldDB" id="A0A8J6TLT4"/>
<gene>
    <name evidence="1" type="ORF">H8D96_17530</name>
</gene>
<evidence type="ECO:0000313" key="2">
    <source>
        <dbReference type="Proteomes" id="UP000605201"/>
    </source>
</evidence>
<dbReference type="Gene3D" id="2.60.120.10">
    <property type="entry name" value="Jelly Rolls"/>
    <property type="match status" value="1"/>
</dbReference>
<dbReference type="Proteomes" id="UP000605201">
    <property type="component" value="Unassembled WGS sequence"/>
</dbReference>
<organism evidence="1 2">
    <name type="scientific">Candidatus Desulfatibia vada</name>
    <dbReference type="NCBI Taxonomy" id="2841696"/>
    <lineage>
        <taxon>Bacteria</taxon>
        <taxon>Pseudomonadati</taxon>
        <taxon>Thermodesulfobacteriota</taxon>
        <taxon>Desulfobacteria</taxon>
        <taxon>Desulfobacterales</taxon>
        <taxon>Desulfobacterales incertae sedis</taxon>
        <taxon>Candidatus Desulfatibia</taxon>
    </lineage>
</organism>
<reference evidence="1 2" key="1">
    <citation type="submission" date="2020-08" db="EMBL/GenBank/DDBJ databases">
        <title>Bridging the membrane lipid divide: bacteria of the FCB group superphylum have the potential to synthesize archaeal ether lipids.</title>
        <authorList>
            <person name="Villanueva L."/>
            <person name="Von Meijenfeldt F.A.B."/>
            <person name="Westbye A.B."/>
            <person name="Yadav S."/>
            <person name="Hopmans E.C."/>
            <person name="Dutilh B.E."/>
            <person name="Sinninghe Damste J.S."/>
        </authorList>
    </citation>
    <scope>NUCLEOTIDE SEQUENCE [LARGE SCALE GENOMIC DNA]</scope>
    <source>
        <strain evidence="1">NIOZ-UU17</strain>
    </source>
</reference>
<name>A0A8J6TLT4_9BACT</name>
<dbReference type="InterPro" id="IPR011051">
    <property type="entry name" value="RmlC_Cupin_sf"/>
</dbReference>
<evidence type="ECO:0000313" key="1">
    <source>
        <dbReference type="EMBL" id="MBC8433714.1"/>
    </source>
</evidence>
<dbReference type="InterPro" id="IPR014710">
    <property type="entry name" value="RmlC-like_jellyroll"/>
</dbReference>